<evidence type="ECO:0000313" key="8">
    <source>
        <dbReference type="Proteomes" id="UP001079430"/>
    </source>
</evidence>
<dbReference type="Pfam" id="PF03466">
    <property type="entry name" value="LysR_substrate"/>
    <property type="match status" value="1"/>
</dbReference>
<keyword evidence="3" id="KW-0238">DNA-binding</keyword>
<dbReference type="EMBL" id="JAPVOI010000006">
    <property type="protein sequence ID" value="MCZ4094632.1"/>
    <property type="molecule type" value="Genomic_DNA"/>
</dbReference>
<organism evidence="7 8">
    <name type="scientific">Sinorhizobium psoraleae</name>
    <dbReference type="NCBI Taxonomy" id="520838"/>
    <lineage>
        <taxon>Bacteria</taxon>
        <taxon>Pseudomonadati</taxon>
        <taxon>Pseudomonadota</taxon>
        <taxon>Alphaproteobacteria</taxon>
        <taxon>Hyphomicrobiales</taxon>
        <taxon>Rhizobiaceae</taxon>
        <taxon>Sinorhizobium/Ensifer group</taxon>
        <taxon>Sinorhizobium</taxon>
    </lineage>
</organism>
<dbReference type="CDD" id="cd08422">
    <property type="entry name" value="PBP2_CrgA_like"/>
    <property type="match status" value="1"/>
</dbReference>
<dbReference type="InterPro" id="IPR058163">
    <property type="entry name" value="LysR-type_TF_proteobact-type"/>
</dbReference>
<name>A0ABT4KUT2_9HYPH</name>
<evidence type="ECO:0000313" key="7">
    <source>
        <dbReference type="EMBL" id="MCZ4094632.1"/>
    </source>
</evidence>
<comment type="caution">
    <text evidence="7">The sequence shown here is derived from an EMBL/GenBank/DDBJ whole genome shotgun (WGS) entry which is preliminary data.</text>
</comment>
<evidence type="ECO:0000256" key="1">
    <source>
        <dbReference type="ARBA" id="ARBA00009437"/>
    </source>
</evidence>
<gene>
    <name evidence="7" type="ORF">O3W52_33625</name>
</gene>
<dbReference type="SUPFAM" id="SSF53850">
    <property type="entry name" value="Periplasmic binding protein-like II"/>
    <property type="match status" value="1"/>
</dbReference>
<dbReference type="PROSITE" id="PS50931">
    <property type="entry name" value="HTH_LYSR"/>
    <property type="match status" value="1"/>
</dbReference>
<feature type="region of interest" description="Disordered" evidence="5">
    <location>
        <begin position="305"/>
        <end position="337"/>
    </location>
</feature>
<dbReference type="Proteomes" id="UP001079430">
    <property type="component" value="Unassembled WGS sequence"/>
</dbReference>
<evidence type="ECO:0000256" key="4">
    <source>
        <dbReference type="ARBA" id="ARBA00023163"/>
    </source>
</evidence>
<accession>A0ABT4KUT2</accession>
<dbReference type="PANTHER" id="PTHR30537">
    <property type="entry name" value="HTH-TYPE TRANSCRIPTIONAL REGULATOR"/>
    <property type="match status" value="1"/>
</dbReference>
<dbReference type="PRINTS" id="PR00039">
    <property type="entry name" value="HTHLYSR"/>
</dbReference>
<evidence type="ECO:0000259" key="6">
    <source>
        <dbReference type="PROSITE" id="PS50931"/>
    </source>
</evidence>
<dbReference type="InterPro" id="IPR005119">
    <property type="entry name" value="LysR_subst-bd"/>
</dbReference>
<protein>
    <submittedName>
        <fullName evidence="7">LysR family transcriptional regulator</fullName>
    </submittedName>
</protein>
<dbReference type="InterPro" id="IPR036390">
    <property type="entry name" value="WH_DNA-bd_sf"/>
</dbReference>
<keyword evidence="4" id="KW-0804">Transcription</keyword>
<comment type="similarity">
    <text evidence="1">Belongs to the LysR transcriptional regulatory family.</text>
</comment>
<sequence length="337" mass="36216">MDKSDVTLERMRTFVRVAERGSLSAVARELGVGQSTITRHIKELEDAVGVPLLSRTTRRVTLTDEGSRYYTSSVQVLRLVEQAVDEARGTRGAPAGTIRISCTAALGVMHVSRLIFAFQDLYPDIGVDLSLTDERIDLVHEGVDIALRLGPLADSSMKLRAIGECRRLLVAAPAYVAARGAPVVPRDLTGHEGIRMSNVAGSGILILQGPGGEHHAVPFGGRFRVDHGLAAREALAAGRGIAPAHRWLVDDLLATGRLTAILPDYSLPSVPLSMLIVPERASVARVRLLIDFLAEQIGLIPGVEKPSQRAAPGEPAETGSARRIRSISPFRQDGEML</sequence>
<evidence type="ECO:0000256" key="2">
    <source>
        <dbReference type="ARBA" id="ARBA00023015"/>
    </source>
</evidence>
<dbReference type="PANTHER" id="PTHR30537:SF5">
    <property type="entry name" value="HTH-TYPE TRANSCRIPTIONAL ACTIVATOR TTDR-RELATED"/>
    <property type="match status" value="1"/>
</dbReference>
<keyword evidence="8" id="KW-1185">Reference proteome</keyword>
<dbReference type="Gene3D" id="3.40.190.290">
    <property type="match status" value="1"/>
</dbReference>
<dbReference type="SUPFAM" id="SSF46785">
    <property type="entry name" value="Winged helix' DNA-binding domain"/>
    <property type="match status" value="1"/>
</dbReference>
<proteinExistence type="inferred from homology"/>
<evidence type="ECO:0000256" key="3">
    <source>
        <dbReference type="ARBA" id="ARBA00023125"/>
    </source>
</evidence>
<dbReference type="InterPro" id="IPR000847">
    <property type="entry name" value="LysR_HTH_N"/>
</dbReference>
<dbReference type="Pfam" id="PF00126">
    <property type="entry name" value="HTH_1"/>
    <property type="match status" value="1"/>
</dbReference>
<dbReference type="InterPro" id="IPR036388">
    <property type="entry name" value="WH-like_DNA-bd_sf"/>
</dbReference>
<dbReference type="Gene3D" id="1.10.10.10">
    <property type="entry name" value="Winged helix-like DNA-binding domain superfamily/Winged helix DNA-binding domain"/>
    <property type="match status" value="1"/>
</dbReference>
<feature type="domain" description="HTH lysR-type" evidence="6">
    <location>
        <begin position="6"/>
        <end position="63"/>
    </location>
</feature>
<keyword evidence="2" id="KW-0805">Transcription regulation</keyword>
<evidence type="ECO:0000256" key="5">
    <source>
        <dbReference type="SAM" id="MobiDB-lite"/>
    </source>
</evidence>
<reference evidence="7" key="1">
    <citation type="submission" date="2022-10" db="EMBL/GenBank/DDBJ databases">
        <title>Whole genome sequencing of three plant growth promoting bacteria isolated from Vachellia tortilis subsp. raddiana in Morocco.</title>
        <authorList>
            <person name="Hnini M."/>
            <person name="Zouagui R."/>
            <person name="Zouagui H."/>
            <person name="Chemao Elfihri M.-W."/>
            <person name="Ibrahimi A."/>
            <person name="Sbabou L."/>
            <person name="Aurag J."/>
        </authorList>
    </citation>
    <scope>NUCLEOTIDE SEQUENCE</scope>
    <source>
        <strain evidence="7">LMR678</strain>
    </source>
</reference>